<comment type="caution">
    <text evidence="18">The sequence shown here is derived from an EMBL/GenBank/DDBJ whole genome shotgun (WGS) entry which is preliminary data.</text>
</comment>
<feature type="region of interest" description="Disordered" evidence="13">
    <location>
        <begin position="617"/>
        <end position="702"/>
    </location>
</feature>
<dbReference type="InterPro" id="IPR001762">
    <property type="entry name" value="Disintegrin_dom"/>
</dbReference>
<keyword evidence="7 14" id="KW-1133">Transmembrane helix</keyword>
<dbReference type="Pfam" id="PF08516">
    <property type="entry name" value="ADAM_CR"/>
    <property type="match status" value="1"/>
</dbReference>
<feature type="domain" description="Peptidase M12B" evidence="17">
    <location>
        <begin position="129"/>
        <end position="325"/>
    </location>
</feature>
<comment type="subcellular location">
    <subcellularLocation>
        <location evidence="2">Membrane</location>
        <topology evidence="2">Single-pass type I membrane protein</topology>
    </subcellularLocation>
</comment>
<comment type="caution">
    <text evidence="11">Lacks conserved residue(s) required for the propagation of feature annotation.</text>
</comment>
<reference evidence="18" key="1">
    <citation type="submission" date="2023-07" db="EMBL/GenBank/DDBJ databases">
        <authorList>
            <person name="Stuckert A."/>
        </authorList>
    </citation>
    <scope>NUCLEOTIDE SEQUENCE</scope>
</reference>
<dbReference type="InterPro" id="IPR018358">
    <property type="entry name" value="Disintegrin_CS"/>
</dbReference>
<dbReference type="SUPFAM" id="SSF55486">
    <property type="entry name" value="Metalloproteases ('zincins'), catalytic domain"/>
    <property type="match status" value="1"/>
</dbReference>
<evidence type="ECO:0000256" key="11">
    <source>
        <dbReference type="PROSITE-ProRule" id="PRU00076"/>
    </source>
</evidence>
<evidence type="ECO:0000256" key="9">
    <source>
        <dbReference type="ARBA" id="ARBA00023157"/>
    </source>
</evidence>
<evidence type="ECO:0000256" key="14">
    <source>
        <dbReference type="SAM" id="Phobius"/>
    </source>
</evidence>
<accession>A0ABN9LGF3</accession>
<dbReference type="InterPro" id="IPR036436">
    <property type="entry name" value="Disintegrin_dom_sf"/>
</dbReference>
<evidence type="ECO:0000313" key="19">
    <source>
        <dbReference type="Proteomes" id="UP001176940"/>
    </source>
</evidence>
<evidence type="ECO:0000256" key="4">
    <source>
        <dbReference type="ARBA" id="ARBA00022723"/>
    </source>
</evidence>
<keyword evidence="5" id="KW-0378">Hydrolase</keyword>
<dbReference type="InterPro" id="IPR006586">
    <property type="entry name" value="ADAM_Cys-rich"/>
</dbReference>
<dbReference type="Pfam" id="PF00200">
    <property type="entry name" value="Disintegrin"/>
    <property type="match status" value="1"/>
</dbReference>
<gene>
    <name evidence="18" type="ORF">RIMI_LOCUS8986844</name>
</gene>
<dbReference type="InterPro" id="IPR000742">
    <property type="entry name" value="EGF"/>
</dbReference>
<feature type="active site" evidence="12">
    <location>
        <position position="266"/>
    </location>
</feature>
<evidence type="ECO:0000256" key="8">
    <source>
        <dbReference type="ARBA" id="ARBA00023136"/>
    </source>
</evidence>
<feature type="compositionally biased region" description="Pro residues" evidence="13">
    <location>
        <begin position="686"/>
        <end position="702"/>
    </location>
</feature>
<sequence length="733" mass="80747">MNTTRKRKEKDLIADDFTVTLYGNDGTPITTKPKDQDHCCYQGHVKEDDGSTLSICACKGLSGLIHTRNRRFLIEPLNQTDEGDHAIFETEEDTPLTCGVVNNTWTEGRNYKSSRSSNSEKQNFLKSPKYVQLYIVTDKTMFTKYNRSIEIIKQRIFEMVNYANVVYKPLTIYLALIGLEIWENKDQFEVSTSASINLDLFSNWRKTNLLPRQAHDNAQFITNTDFDGTTVGLAFVGTMCSQTHSTGVIQDHSKVAISVGATIAHEMGHNFGMSHDTSACSCSEDSCIMAPTLSYKTPYLFSSCSLTNFQEFIYDKMPQCLKDKPSNLNVLSPAVCGNKFIEMGEECDCGTAQECTNPCCEATTCKFKAKAECADGECCDDKCKIKKAGTVCRPVKDDCDLADMCDGKSAQCTQDRFIYNGRPCNDGQGICYNGQCPMLESQCTQLWGASGVNYGYCKKVDNTFVACERSDIKCGVLYCFGGNDNPSIYANVAKFTRCRGVLSDAGMVQNGTKCDEGKVCADGKCISINSAYRSENCSSRCPGHGVCDHELQCQCQEGWAPPNCDSVSETNIVIIVVVILIGLLLLVGLILMLVFRKRCRKRGSTVRVSGATNPSFHQAQVKSDSNVSTPELSTRNVYPLPPPPVNAKKPQVSQLASRDGYKGPQFSTTTSVEFTKKSPALQRPTNAPPPVPSTKPALPTPPPKAFNVVVLKNTFKLKKKLNPATLKSLINKF</sequence>
<keyword evidence="4 12" id="KW-0479">Metal-binding</keyword>
<keyword evidence="3 14" id="KW-0812">Transmembrane</keyword>
<dbReference type="InterPro" id="IPR024079">
    <property type="entry name" value="MetalloPept_cat_dom_sf"/>
</dbReference>
<evidence type="ECO:0000256" key="3">
    <source>
        <dbReference type="ARBA" id="ARBA00022692"/>
    </source>
</evidence>
<dbReference type="PROSITE" id="PS01186">
    <property type="entry name" value="EGF_2"/>
    <property type="match status" value="1"/>
</dbReference>
<organism evidence="18 19">
    <name type="scientific">Ranitomeya imitator</name>
    <name type="common">mimic poison frog</name>
    <dbReference type="NCBI Taxonomy" id="111125"/>
    <lineage>
        <taxon>Eukaryota</taxon>
        <taxon>Metazoa</taxon>
        <taxon>Chordata</taxon>
        <taxon>Craniata</taxon>
        <taxon>Vertebrata</taxon>
        <taxon>Euteleostomi</taxon>
        <taxon>Amphibia</taxon>
        <taxon>Batrachia</taxon>
        <taxon>Anura</taxon>
        <taxon>Neobatrachia</taxon>
        <taxon>Hyloidea</taxon>
        <taxon>Dendrobatidae</taxon>
        <taxon>Dendrobatinae</taxon>
        <taxon>Ranitomeya</taxon>
    </lineage>
</organism>
<evidence type="ECO:0000256" key="5">
    <source>
        <dbReference type="ARBA" id="ARBA00022801"/>
    </source>
</evidence>
<feature type="binding site" evidence="12">
    <location>
        <position position="275"/>
    </location>
    <ligand>
        <name>Zn(2+)</name>
        <dbReference type="ChEBI" id="CHEBI:29105"/>
        <note>catalytic</note>
    </ligand>
</feature>
<keyword evidence="11" id="KW-0245">EGF-like domain</keyword>
<proteinExistence type="predicted"/>
<dbReference type="PANTHER" id="PTHR11905:SF32">
    <property type="entry name" value="DISINTEGRIN AND METALLOPROTEINASE DOMAIN-CONTAINING PROTEIN 28"/>
    <property type="match status" value="1"/>
</dbReference>
<feature type="disulfide bond" evidence="11">
    <location>
        <begin position="537"/>
        <end position="547"/>
    </location>
</feature>
<feature type="disulfide bond" evidence="10">
    <location>
        <begin position="392"/>
        <end position="412"/>
    </location>
</feature>
<dbReference type="PROSITE" id="PS50214">
    <property type="entry name" value="DISINTEGRIN_2"/>
    <property type="match status" value="1"/>
</dbReference>
<feature type="binding site" evidence="12">
    <location>
        <position position="269"/>
    </location>
    <ligand>
        <name>Zn(2+)</name>
        <dbReference type="ChEBI" id="CHEBI:29105"/>
        <note>catalytic</note>
    </ligand>
</feature>
<evidence type="ECO:0008006" key="20">
    <source>
        <dbReference type="Google" id="ProtNLM"/>
    </source>
</evidence>
<feature type="disulfide bond" evidence="12">
    <location>
        <begin position="282"/>
        <end position="287"/>
    </location>
</feature>
<dbReference type="PROSITE" id="PS00427">
    <property type="entry name" value="DISINTEGRIN_1"/>
    <property type="match status" value="1"/>
</dbReference>
<keyword evidence="8 14" id="KW-0472">Membrane</keyword>
<evidence type="ECO:0000256" key="1">
    <source>
        <dbReference type="ARBA" id="ARBA00001947"/>
    </source>
</evidence>
<dbReference type="PROSITE" id="PS50215">
    <property type="entry name" value="ADAM_MEPRO"/>
    <property type="match status" value="1"/>
</dbReference>
<dbReference type="CDD" id="cd04269">
    <property type="entry name" value="ZnMc_adamalysin_II_like"/>
    <property type="match status" value="1"/>
</dbReference>
<evidence type="ECO:0000256" key="13">
    <source>
        <dbReference type="SAM" id="MobiDB-lite"/>
    </source>
</evidence>
<feature type="domain" description="EGF-like" evidence="15">
    <location>
        <begin position="533"/>
        <end position="565"/>
    </location>
</feature>
<dbReference type="EMBL" id="CAUEEQ010018271">
    <property type="protein sequence ID" value="CAJ0940831.1"/>
    <property type="molecule type" value="Genomic_DNA"/>
</dbReference>
<evidence type="ECO:0000259" key="16">
    <source>
        <dbReference type="PROSITE" id="PS50214"/>
    </source>
</evidence>
<dbReference type="SUPFAM" id="SSF57552">
    <property type="entry name" value="Blood coagulation inhibitor (disintegrin)"/>
    <property type="match status" value="1"/>
</dbReference>
<dbReference type="Gene3D" id="4.10.70.10">
    <property type="entry name" value="Disintegrin domain"/>
    <property type="match status" value="1"/>
</dbReference>
<feature type="transmembrane region" description="Helical" evidence="14">
    <location>
        <begin position="572"/>
        <end position="595"/>
    </location>
</feature>
<dbReference type="InterPro" id="IPR001590">
    <property type="entry name" value="Peptidase_M12B"/>
</dbReference>
<dbReference type="InterPro" id="IPR002870">
    <property type="entry name" value="Peptidase_M12B_N"/>
</dbReference>
<keyword evidence="9 11" id="KW-1015">Disulfide bond</keyword>
<evidence type="ECO:0000259" key="15">
    <source>
        <dbReference type="PROSITE" id="PS50026"/>
    </source>
</evidence>
<evidence type="ECO:0000256" key="7">
    <source>
        <dbReference type="ARBA" id="ARBA00022989"/>
    </source>
</evidence>
<dbReference type="SMART" id="SM00608">
    <property type="entry name" value="ACR"/>
    <property type="match status" value="1"/>
</dbReference>
<dbReference type="Proteomes" id="UP001176940">
    <property type="component" value="Unassembled WGS sequence"/>
</dbReference>
<feature type="compositionally biased region" description="Polar residues" evidence="13">
    <location>
        <begin position="617"/>
        <end position="636"/>
    </location>
</feature>
<name>A0ABN9LGF3_9NEOB</name>
<dbReference type="PROSITE" id="PS50026">
    <property type="entry name" value="EGF_3"/>
    <property type="match status" value="1"/>
</dbReference>
<keyword evidence="6 12" id="KW-0862">Zinc</keyword>
<feature type="disulfide bond" evidence="12">
    <location>
        <begin position="240"/>
        <end position="320"/>
    </location>
</feature>
<feature type="binding site" evidence="12">
    <location>
        <position position="265"/>
    </location>
    <ligand>
        <name>Zn(2+)</name>
        <dbReference type="ChEBI" id="CHEBI:29105"/>
        <note>catalytic</note>
    </ligand>
</feature>
<evidence type="ECO:0000256" key="10">
    <source>
        <dbReference type="PROSITE-ProRule" id="PRU00068"/>
    </source>
</evidence>
<feature type="disulfide bond" evidence="12">
    <location>
        <begin position="280"/>
        <end position="304"/>
    </location>
</feature>
<evidence type="ECO:0000313" key="18">
    <source>
        <dbReference type="EMBL" id="CAJ0940831.1"/>
    </source>
</evidence>
<dbReference type="PANTHER" id="PTHR11905">
    <property type="entry name" value="ADAM A DISINTEGRIN AND METALLOPROTEASE DOMAIN"/>
    <property type="match status" value="1"/>
</dbReference>
<protein>
    <recommendedName>
        <fullName evidence="20">Metalloproteinase</fullName>
    </recommendedName>
</protein>
<keyword evidence="19" id="KW-1185">Reference proteome</keyword>
<dbReference type="InterPro" id="IPR034027">
    <property type="entry name" value="Reprolysin_adamalysin"/>
</dbReference>
<evidence type="ECO:0000256" key="6">
    <source>
        <dbReference type="ARBA" id="ARBA00022833"/>
    </source>
</evidence>
<dbReference type="Pfam" id="PF01421">
    <property type="entry name" value="Reprolysin"/>
    <property type="match status" value="1"/>
</dbReference>
<dbReference type="Gene3D" id="3.40.390.10">
    <property type="entry name" value="Collagenase (Catalytic Domain)"/>
    <property type="match status" value="1"/>
</dbReference>
<dbReference type="Pfam" id="PF01562">
    <property type="entry name" value="Pep_M12B_propep"/>
    <property type="match status" value="1"/>
</dbReference>
<evidence type="ECO:0000256" key="12">
    <source>
        <dbReference type="PROSITE-ProRule" id="PRU00276"/>
    </source>
</evidence>
<comment type="cofactor">
    <cofactor evidence="1">
        <name>Zn(2+)</name>
        <dbReference type="ChEBI" id="CHEBI:29105"/>
    </cofactor>
</comment>
<dbReference type="SMART" id="SM00050">
    <property type="entry name" value="DISIN"/>
    <property type="match status" value="1"/>
</dbReference>
<evidence type="ECO:0000256" key="2">
    <source>
        <dbReference type="ARBA" id="ARBA00004479"/>
    </source>
</evidence>
<feature type="disulfide bond" evidence="11">
    <location>
        <begin position="555"/>
        <end position="564"/>
    </location>
</feature>
<feature type="domain" description="Disintegrin" evidence="16">
    <location>
        <begin position="333"/>
        <end position="420"/>
    </location>
</feature>
<evidence type="ECO:0000259" key="17">
    <source>
        <dbReference type="PROSITE" id="PS50215"/>
    </source>
</evidence>